<feature type="domain" description="CTCHY-type" evidence="8">
    <location>
        <begin position="409"/>
        <end position="475"/>
    </location>
</feature>
<dbReference type="PANTHER" id="PTHR21319">
    <property type="entry name" value="RING FINGER AND CHY ZINC FINGER DOMAIN-CONTAINING PROTEIN 1"/>
    <property type="match status" value="1"/>
</dbReference>
<feature type="compositionally biased region" description="Gly residues" evidence="5">
    <location>
        <begin position="55"/>
        <end position="65"/>
    </location>
</feature>
<dbReference type="GeneID" id="36291582"/>
<reference evidence="9" key="1">
    <citation type="submission" date="2016-03" db="EMBL/GenBank/DDBJ databases">
        <title>Updated assembly of Pseudogymnoascus destructans, the fungus causing white-nose syndrome of bats.</title>
        <authorList>
            <person name="Palmer J.M."/>
            <person name="Drees K.P."/>
            <person name="Foster J.T."/>
            <person name="Lindner D.L."/>
        </authorList>
    </citation>
    <scope>NUCLEOTIDE SEQUENCE [LARGE SCALE GENOMIC DNA]</scope>
    <source>
        <strain evidence="9">20631-21</strain>
    </source>
</reference>
<dbReference type="Pfam" id="PF05495">
    <property type="entry name" value="zf-CHY"/>
    <property type="match status" value="1"/>
</dbReference>
<dbReference type="InterPro" id="IPR001841">
    <property type="entry name" value="Znf_RING"/>
</dbReference>
<dbReference type="PROSITE" id="PS51270">
    <property type="entry name" value="ZF_CTCHY"/>
    <property type="match status" value="1"/>
</dbReference>
<dbReference type="OrthoDB" id="411372at2759"/>
<evidence type="ECO:0000259" key="8">
    <source>
        <dbReference type="PROSITE" id="PS51270"/>
    </source>
</evidence>
<evidence type="ECO:0000256" key="1">
    <source>
        <dbReference type="ARBA" id="ARBA00022723"/>
    </source>
</evidence>
<dbReference type="SUPFAM" id="SSF161245">
    <property type="entry name" value="Zinc hairpin stack"/>
    <property type="match status" value="1"/>
</dbReference>
<feature type="region of interest" description="Disordered" evidence="5">
    <location>
        <begin position="611"/>
        <end position="732"/>
    </location>
</feature>
<dbReference type="InterPro" id="IPR037274">
    <property type="entry name" value="Znf_CHY_sf"/>
</dbReference>
<keyword evidence="3" id="KW-0862">Zinc</keyword>
<dbReference type="GO" id="GO:0005634">
    <property type="term" value="C:nucleus"/>
    <property type="evidence" value="ECO:0007669"/>
    <property type="project" value="TreeGrafter"/>
</dbReference>
<dbReference type="InterPro" id="IPR037275">
    <property type="entry name" value="Znf_CTCHY_sf"/>
</dbReference>
<keyword evidence="2 4" id="KW-0863">Zinc-finger</keyword>
<dbReference type="GO" id="GO:0061630">
    <property type="term" value="F:ubiquitin protein ligase activity"/>
    <property type="evidence" value="ECO:0007669"/>
    <property type="project" value="TreeGrafter"/>
</dbReference>
<dbReference type="VEuPathDB" id="FungiDB:GMDG_05234"/>
<feature type="region of interest" description="Disordered" evidence="5">
    <location>
        <begin position="39"/>
        <end position="225"/>
    </location>
</feature>
<evidence type="ECO:0000256" key="2">
    <source>
        <dbReference type="ARBA" id="ARBA00022771"/>
    </source>
</evidence>
<dbReference type="PROSITE" id="PS51266">
    <property type="entry name" value="ZF_CHY"/>
    <property type="match status" value="1"/>
</dbReference>
<evidence type="ECO:0000256" key="3">
    <source>
        <dbReference type="ARBA" id="ARBA00022833"/>
    </source>
</evidence>
<feature type="domain" description="RING-type" evidence="6">
    <location>
        <begin position="476"/>
        <end position="518"/>
    </location>
</feature>
<accession>A0A177A226</accession>
<keyword evidence="1" id="KW-0479">Metal-binding</keyword>
<dbReference type="PANTHER" id="PTHR21319:SF0">
    <property type="entry name" value="AND RING FINGER DOMAIN PROTEIN, PUTATIVE (AFU_ORTHOLOGUE AFUA_1G08900)-RELATED"/>
    <property type="match status" value="1"/>
</dbReference>
<dbReference type="Proteomes" id="UP000077154">
    <property type="component" value="Unassembled WGS sequence"/>
</dbReference>
<feature type="compositionally biased region" description="Acidic residues" evidence="5">
    <location>
        <begin position="689"/>
        <end position="725"/>
    </location>
</feature>
<dbReference type="RefSeq" id="XP_024320287.1">
    <property type="nucleotide sequence ID" value="XM_024472091.1"/>
</dbReference>
<dbReference type="SUPFAM" id="SSF161219">
    <property type="entry name" value="CHY zinc finger-like"/>
    <property type="match status" value="1"/>
</dbReference>
<dbReference type="GO" id="GO:0008270">
    <property type="term" value="F:zinc ion binding"/>
    <property type="evidence" value="ECO:0007669"/>
    <property type="project" value="UniProtKB-KW"/>
</dbReference>
<sequence length="732" mass="80312">MNSIAADFLTNLLASESFRIWGKESGVVTDEHVDIFADGRTSVMGESAQEEERAGGGGEGQGEQGADGVTQVQGGQEGILEDEGGGEALTGRQSESRSPVQEEGAENAVQPQSGLESDPVPSRSETELPIRQPTGTPATGDDNPEPTTPDRAQSSPTPPISPSDPQAESSTQGSSAAPTRQASEQPPINPSDPQAERSTQAESAARAEDASEKPPTALPEDDGMRALRERVLHIQVQDIPTDEKARLMHELLTEGYIKSQVGQEKSSTVPPSPVTVVSQERPTTPTSTSSFSFWPGKDNSHSPEKGDTVTFHLTQDDLKPTYAPLPPPVEGASDGSDDVEQAQVFGCQHYKRNVKLQCFTCNKWYTCRLCHDAAENHTLPRRETKNMLCMICGTTQRAAEICTHCTGRAANYYCDICHLWEDDPNRSIYHCNDCGICRVGVGLGKDFFHCKTCGLCMNISMEMSHKCIERSSDCDCPICHEYMFTSPQTVVFMKCGHTIHKHCYHAHLENSYKCPICQQTIVNMETQFRTLDRAIEVQPMPEQFQDTKAMITCNDCRAKSAVPYHWLGLKCAVCDSYNTIQLNIINDEVLAPPAEAAGHGDTAAEGATAEMAIPVPRSRRHSLSAEQTLAPRDYSSGLAPDVPSRIGRSMSPVRGRYFTQGEPPAADDAEVWDDEDTDFWGRTPQDLAVDGDEEEEEEEEDDEDDLDLSLEEEEEDDDDDDDIDTMELFGHR</sequence>
<dbReference type="InterPro" id="IPR013083">
    <property type="entry name" value="Znf_RING/FYVE/PHD"/>
</dbReference>
<dbReference type="eggNOG" id="KOG1940">
    <property type="taxonomic scope" value="Eukaryota"/>
</dbReference>
<dbReference type="EMBL" id="KV441413">
    <property type="protein sequence ID" value="OAF54984.1"/>
    <property type="molecule type" value="Genomic_DNA"/>
</dbReference>
<feature type="domain" description="CHY-type" evidence="7">
    <location>
        <begin position="340"/>
        <end position="407"/>
    </location>
</feature>
<feature type="compositionally biased region" description="Low complexity" evidence="5">
    <location>
        <begin position="266"/>
        <end position="293"/>
    </location>
</feature>
<gene>
    <name evidence="9" type="ORF">VC83_08542</name>
</gene>
<evidence type="ECO:0000256" key="5">
    <source>
        <dbReference type="SAM" id="MobiDB-lite"/>
    </source>
</evidence>
<evidence type="ECO:0000259" key="6">
    <source>
        <dbReference type="PROSITE" id="PS50089"/>
    </source>
</evidence>
<dbReference type="GO" id="GO:0016567">
    <property type="term" value="P:protein ubiquitination"/>
    <property type="evidence" value="ECO:0007669"/>
    <property type="project" value="TreeGrafter"/>
</dbReference>
<dbReference type="PROSITE" id="PS50089">
    <property type="entry name" value="ZF_RING_2"/>
    <property type="match status" value="1"/>
</dbReference>
<feature type="region of interest" description="Disordered" evidence="5">
    <location>
        <begin position="261"/>
        <end position="304"/>
    </location>
</feature>
<dbReference type="InterPro" id="IPR039512">
    <property type="entry name" value="RCHY1_zinc-ribbon"/>
</dbReference>
<evidence type="ECO:0000256" key="4">
    <source>
        <dbReference type="PROSITE-ProRule" id="PRU00601"/>
    </source>
</evidence>
<dbReference type="InterPro" id="IPR008913">
    <property type="entry name" value="Znf_CHY"/>
</dbReference>
<feature type="compositionally biased region" description="Polar residues" evidence="5">
    <location>
        <begin position="166"/>
        <end position="186"/>
    </location>
</feature>
<dbReference type="SMART" id="SM00184">
    <property type="entry name" value="RING"/>
    <property type="match status" value="1"/>
</dbReference>
<dbReference type="InterPro" id="IPR017921">
    <property type="entry name" value="Znf_CTCHY"/>
</dbReference>
<evidence type="ECO:0000313" key="9">
    <source>
        <dbReference type="EMBL" id="OAF54984.1"/>
    </source>
</evidence>
<dbReference type="SUPFAM" id="SSF57850">
    <property type="entry name" value="RING/U-box"/>
    <property type="match status" value="1"/>
</dbReference>
<dbReference type="Pfam" id="PF13639">
    <property type="entry name" value="zf-RING_2"/>
    <property type="match status" value="1"/>
</dbReference>
<name>A0A177A226_9PEZI</name>
<dbReference type="Pfam" id="PF14599">
    <property type="entry name" value="zinc_ribbon_6"/>
    <property type="match status" value="1"/>
</dbReference>
<dbReference type="Gene3D" id="2.20.28.10">
    <property type="match status" value="1"/>
</dbReference>
<organism evidence="9">
    <name type="scientific">Pseudogymnoascus destructans</name>
    <dbReference type="NCBI Taxonomy" id="655981"/>
    <lineage>
        <taxon>Eukaryota</taxon>
        <taxon>Fungi</taxon>
        <taxon>Dikarya</taxon>
        <taxon>Ascomycota</taxon>
        <taxon>Pezizomycotina</taxon>
        <taxon>Leotiomycetes</taxon>
        <taxon>Thelebolales</taxon>
        <taxon>Thelebolaceae</taxon>
        <taxon>Pseudogymnoascus</taxon>
    </lineage>
</organism>
<feature type="compositionally biased region" description="Acidic residues" evidence="5">
    <location>
        <begin position="665"/>
        <end position="678"/>
    </location>
</feature>
<evidence type="ECO:0000259" key="7">
    <source>
        <dbReference type="PROSITE" id="PS51266"/>
    </source>
</evidence>
<protein>
    <submittedName>
        <fullName evidence="9">Uncharacterized protein</fullName>
    </submittedName>
</protein>
<dbReference type="AlphaFoldDB" id="A0A177A226"/>
<proteinExistence type="predicted"/>
<dbReference type="CDD" id="cd16464">
    <property type="entry name" value="RING-H2_Pirh2-like"/>
    <property type="match status" value="1"/>
</dbReference>
<dbReference type="Gene3D" id="3.30.40.10">
    <property type="entry name" value="Zinc/RING finger domain, C3HC4 (zinc finger)"/>
    <property type="match status" value="1"/>
</dbReference>
<dbReference type="GO" id="GO:0006511">
    <property type="term" value="P:ubiquitin-dependent protein catabolic process"/>
    <property type="evidence" value="ECO:0007669"/>
    <property type="project" value="TreeGrafter"/>
</dbReference>